<feature type="transmembrane region" description="Helical" evidence="1">
    <location>
        <begin position="20"/>
        <end position="38"/>
    </location>
</feature>
<name>A0A9P0ZSR8_CUSEU</name>
<keyword evidence="1" id="KW-0812">Transmembrane</keyword>
<keyword evidence="3" id="KW-1185">Reference proteome</keyword>
<evidence type="ECO:0000256" key="1">
    <source>
        <dbReference type="SAM" id="Phobius"/>
    </source>
</evidence>
<evidence type="ECO:0000313" key="3">
    <source>
        <dbReference type="Proteomes" id="UP001152484"/>
    </source>
</evidence>
<accession>A0A9P0ZSR8</accession>
<sequence length="101" mass="11962">MREMDHKTPVGWCNMVQNMVAHVLCLVVQWHFFQMCYAKRKITYTMSSGRERNREETMMHIMSSEEGRNIVSMGPVAFLGLSQMLERQCYLKPTRWANVEE</sequence>
<dbReference type="OrthoDB" id="10606766at2759"/>
<keyword evidence="1" id="KW-1133">Transmembrane helix</keyword>
<keyword evidence="1" id="KW-0472">Membrane</keyword>
<reference evidence="2" key="1">
    <citation type="submission" date="2022-07" db="EMBL/GenBank/DDBJ databases">
        <authorList>
            <person name="Macas J."/>
            <person name="Novak P."/>
            <person name="Neumann P."/>
        </authorList>
    </citation>
    <scope>NUCLEOTIDE SEQUENCE</scope>
</reference>
<comment type="caution">
    <text evidence="2">The sequence shown here is derived from an EMBL/GenBank/DDBJ whole genome shotgun (WGS) entry which is preliminary data.</text>
</comment>
<dbReference type="AlphaFoldDB" id="A0A9P0ZSR8"/>
<dbReference type="Proteomes" id="UP001152484">
    <property type="component" value="Unassembled WGS sequence"/>
</dbReference>
<organism evidence="2 3">
    <name type="scientific">Cuscuta europaea</name>
    <name type="common">European dodder</name>
    <dbReference type="NCBI Taxonomy" id="41803"/>
    <lineage>
        <taxon>Eukaryota</taxon>
        <taxon>Viridiplantae</taxon>
        <taxon>Streptophyta</taxon>
        <taxon>Embryophyta</taxon>
        <taxon>Tracheophyta</taxon>
        <taxon>Spermatophyta</taxon>
        <taxon>Magnoliopsida</taxon>
        <taxon>eudicotyledons</taxon>
        <taxon>Gunneridae</taxon>
        <taxon>Pentapetalae</taxon>
        <taxon>asterids</taxon>
        <taxon>lamiids</taxon>
        <taxon>Solanales</taxon>
        <taxon>Convolvulaceae</taxon>
        <taxon>Cuscuteae</taxon>
        <taxon>Cuscuta</taxon>
        <taxon>Cuscuta subgen. Cuscuta</taxon>
    </lineage>
</organism>
<protein>
    <submittedName>
        <fullName evidence="2">Uncharacterized protein</fullName>
    </submittedName>
</protein>
<proteinExistence type="predicted"/>
<evidence type="ECO:0000313" key="2">
    <source>
        <dbReference type="EMBL" id="CAH9113753.1"/>
    </source>
</evidence>
<gene>
    <name evidence="2" type="ORF">CEURO_LOCUS20146</name>
</gene>
<dbReference type="EMBL" id="CAMAPE010000061">
    <property type="protein sequence ID" value="CAH9113753.1"/>
    <property type="molecule type" value="Genomic_DNA"/>
</dbReference>